<feature type="domain" description="Exonuclease" evidence="4">
    <location>
        <begin position="27"/>
        <end position="188"/>
    </location>
</feature>
<keyword evidence="6" id="KW-1185">Reference proteome</keyword>
<dbReference type="CDD" id="cd06127">
    <property type="entry name" value="DEDDh"/>
    <property type="match status" value="1"/>
</dbReference>
<gene>
    <name evidence="5" type="ORF">NE398_09560</name>
</gene>
<dbReference type="GO" id="GO:0003677">
    <property type="term" value="F:DNA binding"/>
    <property type="evidence" value="ECO:0007669"/>
    <property type="project" value="InterPro"/>
</dbReference>
<dbReference type="Gene3D" id="3.30.420.10">
    <property type="entry name" value="Ribonuclease H-like superfamily/Ribonuclease H"/>
    <property type="match status" value="1"/>
</dbReference>
<dbReference type="AlphaFoldDB" id="A0A9X4B069"/>
<keyword evidence="3 5" id="KW-0269">Exonuclease</keyword>
<dbReference type="FunFam" id="3.30.420.10:FF:000045">
    <property type="entry name" value="3'-5' exonuclease DinG"/>
    <property type="match status" value="1"/>
</dbReference>
<dbReference type="InterPro" id="IPR012337">
    <property type="entry name" value="RNaseH-like_sf"/>
</dbReference>
<dbReference type="InterPro" id="IPR036397">
    <property type="entry name" value="RNaseH_sf"/>
</dbReference>
<evidence type="ECO:0000313" key="6">
    <source>
        <dbReference type="Proteomes" id="UP001141183"/>
    </source>
</evidence>
<protein>
    <submittedName>
        <fullName evidence="5">3'-5' exonuclease</fullName>
    </submittedName>
</protein>
<dbReference type="PANTHER" id="PTHR30231:SF4">
    <property type="entry name" value="PROTEIN NEN2"/>
    <property type="match status" value="1"/>
</dbReference>
<dbReference type="RefSeq" id="WP_051005298.1">
    <property type="nucleotide sequence ID" value="NZ_JADMSE010000018.1"/>
</dbReference>
<dbReference type="SUPFAM" id="SSF53098">
    <property type="entry name" value="Ribonuclease H-like"/>
    <property type="match status" value="1"/>
</dbReference>
<comment type="caution">
    <text evidence="5">The sequence shown here is derived from an EMBL/GenBank/DDBJ whole genome shotgun (WGS) entry which is preliminary data.</text>
</comment>
<keyword evidence="1" id="KW-0540">Nuclease</keyword>
<reference evidence="5" key="1">
    <citation type="submission" date="2022-05" db="EMBL/GenBank/DDBJ databases">
        <title>Draft genome sequence of Clostridium tertium strain CP3 isolated from Peru.</title>
        <authorList>
            <person name="Hurtado R."/>
            <person name="Lima L."/>
            <person name="Sousa T."/>
            <person name="Jaiswal A.K."/>
            <person name="Tiwari S."/>
            <person name="Maturrano L."/>
            <person name="Brenig B."/>
            <person name="Azevedo V."/>
        </authorList>
    </citation>
    <scope>NUCLEOTIDE SEQUENCE</scope>
    <source>
        <strain evidence="5">CP3</strain>
    </source>
</reference>
<dbReference type="GO" id="GO:0003887">
    <property type="term" value="F:DNA-directed DNA polymerase activity"/>
    <property type="evidence" value="ECO:0007669"/>
    <property type="project" value="InterPro"/>
</dbReference>
<dbReference type="EMBL" id="JAMRYU010000009">
    <property type="protein sequence ID" value="MDC4240410.1"/>
    <property type="molecule type" value="Genomic_DNA"/>
</dbReference>
<dbReference type="PANTHER" id="PTHR30231">
    <property type="entry name" value="DNA POLYMERASE III SUBUNIT EPSILON"/>
    <property type="match status" value="1"/>
</dbReference>
<organism evidence="5 6">
    <name type="scientific">Clostridium tertium</name>
    <dbReference type="NCBI Taxonomy" id="1559"/>
    <lineage>
        <taxon>Bacteria</taxon>
        <taxon>Bacillati</taxon>
        <taxon>Bacillota</taxon>
        <taxon>Clostridia</taxon>
        <taxon>Eubacteriales</taxon>
        <taxon>Clostridiaceae</taxon>
        <taxon>Clostridium</taxon>
    </lineage>
</organism>
<proteinExistence type="predicted"/>
<dbReference type="InterPro" id="IPR013520">
    <property type="entry name" value="Ribonucl_H"/>
</dbReference>
<name>A0A9X4B069_9CLOT</name>
<dbReference type="Pfam" id="PF00929">
    <property type="entry name" value="RNase_T"/>
    <property type="match status" value="1"/>
</dbReference>
<dbReference type="GO" id="GO:0008408">
    <property type="term" value="F:3'-5' exonuclease activity"/>
    <property type="evidence" value="ECO:0007669"/>
    <property type="project" value="TreeGrafter"/>
</dbReference>
<keyword evidence="2" id="KW-0378">Hydrolase</keyword>
<dbReference type="NCBIfam" id="TIGR00573">
    <property type="entry name" value="dnaq"/>
    <property type="match status" value="1"/>
</dbReference>
<dbReference type="GO" id="GO:0006260">
    <property type="term" value="P:DNA replication"/>
    <property type="evidence" value="ECO:0007669"/>
    <property type="project" value="InterPro"/>
</dbReference>
<accession>A0A9X4B069</accession>
<dbReference type="Proteomes" id="UP001141183">
    <property type="component" value="Unassembled WGS sequence"/>
</dbReference>
<sequence length="188" mass="21399">MLQPKRGLFSTYKIQVNYDEIKNLKNRYIAFDVETTGLSPINDKIIEVGAVLFENGEIIKKYSYLVNLEVVIPASATAVNHITNEMIQDATKEDTVYAELVKFLDDALKEQTVICAHNATFDMKFISETLMRLGYDGKIHYVDTLSLSRNLFKGLHNYKQDTVATHFELVNFQSHRAVSDAEICGRIL</sequence>
<evidence type="ECO:0000256" key="3">
    <source>
        <dbReference type="ARBA" id="ARBA00022839"/>
    </source>
</evidence>
<evidence type="ECO:0000313" key="5">
    <source>
        <dbReference type="EMBL" id="MDC4240410.1"/>
    </source>
</evidence>
<evidence type="ECO:0000259" key="4">
    <source>
        <dbReference type="SMART" id="SM00479"/>
    </source>
</evidence>
<dbReference type="InterPro" id="IPR006054">
    <property type="entry name" value="DnaQ"/>
</dbReference>
<evidence type="ECO:0000256" key="1">
    <source>
        <dbReference type="ARBA" id="ARBA00022722"/>
    </source>
</evidence>
<evidence type="ECO:0000256" key="2">
    <source>
        <dbReference type="ARBA" id="ARBA00022801"/>
    </source>
</evidence>
<dbReference type="SMART" id="SM00479">
    <property type="entry name" value="EXOIII"/>
    <property type="match status" value="1"/>
</dbReference>